<name>A0AAW0N671_9GOBI</name>
<keyword evidence="1" id="KW-0732">Signal</keyword>
<reference evidence="3" key="1">
    <citation type="submission" date="2024-04" db="EMBL/GenBank/DDBJ databases">
        <title>Salinicola lusitanus LLJ914,a marine bacterium isolated from the Okinawa Trough.</title>
        <authorList>
            <person name="Li J."/>
        </authorList>
    </citation>
    <scope>NUCLEOTIDE SEQUENCE [LARGE SCALE GENOMIC DNA]</scope>
</reference>
<gene>
    <name evidence="2" type="ORF">WMY93_025204</name>
</gene>
<evidence type="ECO:0000256" key="1">
    <source>
        <dbReference type="SAM" id="SignalP"/>
    </source>
</evidence>
<evidence type="ECO:0000313" key="2">
    <source>
        <dbReference type="EMBL" id="KAK7889644.1"/>
    </source>
</evidence>
<feature type="chain" id="PRO_5043508474" evidence="1">
    <location>
        <begin position="24"/>
        <end position="142"/>
    </location>
</feature>
<evidence type="ECO:0000313" key="3">
    <source>
        <dbReference type="Proteomes" id="UP001460270"/>
    </source>
</evidence>
<accession>A0AAW0N671</accession>
<comment type="caution">
    <text evidence="2">The sequence shown here is derived from an EMBL/GenBank/DDBJ whole genome shotgun (WGS) entry which is preliminary data.</text>
</comment>
<dbReference type="Proteomes" id="UP001460270">
    <property type="component" value="Unassembled WGS sequence"/>
</dbReference>
<organism evidence="2 3">
    <name type="scientific">Mugilogobius chulae</name>
    <name type="common">yellowstripe goby</name>
    <dbReference type="NCBI Taxonomy" id="88201"/>
    <lineage>
        <taxon>Eukaryota</taxon>
        <taxon>Metazoa</taxon>
        <taxon>Chordata</taxon>
        <taxon>Craniata</taxon>
        <taxon>Vertebrata</taxon>
        <taxon>Euteleostomi</taxon>
        <taxon>Actinopterygii</taxon>
        <taxon>Neopterygii</taxon>
        <taxon>Teleostei</taxon>
        <taxon>Neoteleostei</taxon>
        <taxon>Acanthomorphata</taxon>
        <taxon>Gobiaria</taxon>
        <taxon>Gobiiformes</taxon>
        <taxon>Gobioidei</taxon>
        <taxon>Gobiidae</taxon>
        <taxon>Gobionellinae</taxon>
        <taxon>Mugilogobius</taxon>
    </lineage>
</organism>
<feature type="signal peptide" evidence="1">
    <location>
        <begin position="1"/>
        <end position="23"/>
    </location>
</feature>
<sequence>MCFGAPAVLSLILFPSLKPFSYTKVTEGDFSPVRIQSRSLQNLQASRVLHITDPQYTTEDESEFVFSRQRFPGDEDMNHVNSLIEKLNMHNNDEQESEPFPLNSTHDESVGHFHVDPITGHISTVTLDPHRTARLRPHADDM</sequence>
<proteinExistence type="predicted"/>
<dbReference type="EMBL" id="JBBPFD010000018">
    <property type="protein sequence ID" value="KAK7889644.1"/>
    <property type="molecule type" value="Genomic_DNA"/>
</dbReference>
<keyword evidence="3" id="KW-1185">Reference proteome</keyword>
<protein>
    <submittedName>
        <fullName evidence="2">Uncharacterized protein</fullName>
    </submittedName>
</protein>
<dbReference type="AlphaFoldDB" id="A0AAW0N671"/>